<keyword evidence="2" id="KW-1185">Reference proteome</keyword>
<reference evidence="1 2" key="1">
    <citation type="submission" date="2024-02" db="EMBL/GenBank/DDBJ databases">
        <title>Whole genome of MDR Enterobacteriaceae from southern Thailand.</title>
        <authorList>
            <person name="Surachat K."/>
        </authorList>
    </citation>
    <scope>NUCLEOTIDE SEQUENCE [LARGE SCALE GENOMIC DNA]</scope>
    <source>
        <strain evidence="1 2">PSU_29</strain>
    </source>
</reference>
<organism evidence="1 2">
    <name type="scientific">Phytobacter palmae</name>
    <dbReference type="NCBI Taxonomy" id="1855371"/>
    <lineage>
        <taxon>Bacteria</taxon>
        <taxon>Pseudomonadati</taxon>
        <taxon>Pseudomonadota</taxon>
        <taxon>Gammaproteobacteria</taxon>
        <taxon>Enterobacterales</taxon>
        <taxon>Enterobacteriaceae</taxon>
        <taxon>Phytobacter</taxon>
    </lineage>
</organism>
<name>A0ABU9VB25_9ENTR</name>
<comment type="caution">
    <text evidence="1">The sequence shown here is derived from an EMBL/GenBank/DDBJ whole genome shotgun (WGS) entry which is preliminary data.</text>
</comment>
<protein>
    <submittedName>
        <fullName evidence="1">Protein ren</fullName>
    </submittedName>
</protein>
<evidence type="ECO:0000313" key="1">
    <source>
        <dbReference type="EMBL" id="MEN0581592.1"/>
    </source>
</evidence>
<sequence length="93" mass="10364">MSAKTAIKKYLANHATFTSAEVSAATGISTKTLCSAAFHMCRAGELVIDSRNWRTVTYRATTDFDRMNKNFIFEECRSSAAMQRVLSVYGVRV</sequence>
<dbReference type="Proteomes" id="UP001411173">
    <property type="component" value="Unassembled WGS sequence"/>
</dbReference>
<proteinExistence type="predicted"/>
<gene>
    <name evidence="1" type="ORF">AAIG39_21690</name>
</gene>
<evidence type="ECO:0000313" key="2">
    <source>
        <dbReference type="Proteomes" id="UP001411173"/>
    </source>
</evidence>
<accession>A0ABU9VB25</accession>
<dbReference type="EMBL" id="JBCIVJ010000024">
    <property type="protein sequence ID" value="MEN0581592.1"/>
    <property type="molecule type" value="Genomic_DNA"/>
</dbReference>
<dbReference type="RefSeq" id="WP_343194716.1">
    <property type="nucleotide sequence ID" value="NZ_JBCIVJ010000024.1"/>
</dbReference>